<keyword evidence="3" id="KW-0804">Transcription</keyword>
<keyword evidence="7" id="KW-0732">Signal</keyword>
<evidence type="ECO:0000256" key="2">
    <source>
        <dbReference type="ARBA" id="ARBA00023125"/>
    </source>
</evidence>
<dbReference type="AlphaFoldDB" id="A0A0G4LZ94"/>
<feature type="compositionally biased region" description="Polar residues" evidence="6">
    <location>
        <begin position="200"/>
        <end position="209"/>
    </location>
</feature>
<feature type="region of interest" description="Disordered" evidence="6">
    <location>
        <begin position="191"/>
        <end position="213"/>
    </location>
</feature>
<dbReference type="SMART" id="SM00339">
    <property type="entry name" value="FH"/>
    <property type="match status" value="1"/>
</dbReference>
<evidence type="ECO:0000313" key="9">
    <source>
        <dbReference type="EMBL" id="CRK27398.1"/>
    </source>
</evidence>
<dbReference type="STRING" id="100787.A0A0G4LZ94"/>
<proteinExistence type="predicted"/>
<dbReference type="PROSITE" id="PS00658">
    <property type="entry name" value="FORK_HEAD_2"/>
    <property type="match status" value="1"/>
</dbReference>
<feature type="region of interest" description="Disordered" evidence="6">
    <location>
        <begin position="470"/>
        <end position="489"/>
    </location>
</feature>
<protein>
    <recommendedName>
        <fullName evidence="8">Fork-head domain-containing protein</fullName>
    </recommendedName>
</protein>
<dbReference type="InterPro" id="IPR036388">
    <property type="entry name" value="WH-like_DNA-bd_sf"/>
</dbReference>
<organism evidence="9 10">
    <name type="scientific">Verticillium longisporum</name>
    <name type="common">Verticillium dahliae var. longisporum</name>
    <dbReference type="NCBI Taxonomy" id="100787"/>
    <lineage>
        <taxon>Eukaryota</taxon>
        <taxon>Fungi</taxon>
        <taxon>Dikarya</taxon>
        <taxon>Ascomycota</taxon>
        <taxon>Pezizomycotina</taxon>
        <taxon>Sordariomycetes</taxon>
        <taxon>Hypocreomycetidae</taxon>
        <taxon>Glomerellales</taxon>
        <taxon>Plectosphaerellaceae</taxon>
        <taxon>Verticillium</taxon>
    </lineage>
</organism>
<accession>A0A0G4LZ94</accession>
<feature type="region of interest" description="Disordered" evidence="6">
    <location>
        <begin position="142"/>
        <end position="164"/>
    </location>
</feature>
<dbReference type="InterPro" id="IPR001766">
    <property type="entry name" value="Fork_head_dom"/>
</dbReference>
<feature type="region of interest" description="Disordered" evidence="6">
    <location>
        <begin position="248"/>
        <end position="283"/>
    </location>
</feature>
<dbReference type="Proteomes" id="UP000044602">
    <property type="component" value="Unassembled WGS sequence"/>
</dbReference>
<dbReference type="EMBL" id="CVQH01020385">
    <property type="protein sequence ID" value="CRK27398.1"/>
    <property type="molecule type" value="Genomic_DNA"/>
</dbReference>
<keyword evidence="1" id="KW-0805">Transcription regulation</keyword>
<gene>
    <name evidence="9" type="ORF">BN1708_014788</name>
</gene>
<evidence type="ECO:0000313" key="10">
    <source>
        <dbReference type="Proteomes" id="UP000044602"/>
    </source>
</evidence>
<dbReference type="PANTHER" id="PTHR46078">
    <property type="entry name" value="FORKHEAD BOX PROTEIN J2 FAMILY MEMBER"/>
    <property type="match status" value="1"/>
</dbReference>
<evidence type="ECO:0000256" key="3">
    <source>
        <dbReference type="ARBA" id="ARBA00023163"/>
    </source>
</evidence>
<evidence type="ECO:0000256" key="5">
    <source>
        <dbReference type="PROSITE-ProRule" id="PRU00089"/>
    </source>
</evidence>
<dbReference type="PROSITE" id="PS50039">
    <property type="entry name" value="FORK_HEAD_3"/>
    <property type="match status" value="1"/>
</dbReference>
<comment type="subcellular location">
    <subcellularLocation>
        <location evidence="5">Nucleus</location>
    </subcellularLocation>
</comment>
<evidence type="ECO:0000256" key="4">
    <source>
        <dbReference type="ARBA" id="ARBA00023242"/>
    </source>
</evidence>
<dbReference type="InterPro" id="IPR036390">
    <property type="entry name" value="WH_DNA-bd_sf"/>
</dbReference>
<keyword evidence="4 5" id="KW-0539">Nucleus</keyword>
<keyword evidence="10" id="KW-1185">Reference proteome</keyword>
<dbReference type="SUPFAM" id="SSF46785">
    <property type="entry name" value="Winged helix' DNA-binding domain"/>
    <property type="match status" value="1"/>
</dbReference>
<dbReference type="GO" id="GO:0000978">
    <property type="term" value="F:RNA polymerase II cis-regulatory region sequence-specific DNA binding"/>
    <property type="evidence" value="ECO:0007669"/>
    <property type="project" value="TreeGrafter"/>
</dbReference>
<feature type="compositionally biased region" description="Polar residues" evidence="6">
    <location>
        <begin position="252"/>
        <end position="271"/>
    </location>
</feature>
<dbReference type="GO" id="GO:0005634">
    <property type="term" value="C:nucleus"/>
    <property type="evidence" value="ECO:0007669"/>
    <property type="project" value="UniProtKB-SubCell"/>
</dbReference>
<name>A0A0G4LZ94_VERLO</name>
<dbReference type="Gene3D" id="1.10.10.10">
    <property type="entry name" value="Winged helix-like DNA-binding domain superfamily/Winged helix DNA-binding domain"/>
    <property type="match status" value="1"/>
</dbReference>
<feature type="DNA-binding region" description="Fork-head" evidence="5">
    <location>
        <begin position="376"/>
        <end position="432"/>
    </location>
</feature>
<evidence type="ECO:0000259" key="8">
    <source>
        <dbReference type="PROSITE" id="PS50039"/>
    </source>
</evidence>
<reference evidence="9 10" key="1">
    <citation type="submission" date="2015-05" db="EMBL/GenBank/DDBJ databases">
        <authorList>
            <person name="Wang D.B."/>
            <person name="Wang M."/>
        </authorList>
    </citation>
    <scope>NUCLEOTIDE SEQUENCE [LARGE SCALE GENOMIC DNA]</scope>
    <source>
        <strain evidence="9">VL1</strain>
    </source>
</reference>
<feature type="domain" description="Fork-head" evidence="8">
    <location>
        <begin position="376"/>
        <end position="432"/>
    </location>
</feature>
<dbReference type="Pfam" id="PF00250">
    <property type="entry name" value="Forkhead"/>
    <property type="match status" value="1"/>
</dbReference>
<evidence type="ECO:0000256" key="7">
    <source>
        <dbReference type="SAM" id="SignalP"/>
    </source>
</evidence>
<feature type="compositionally biased region" description="Polar residues" evidence="6">
    <location>
        <begin position="142"/>
        <end position="151"/>
    </location>
</feature>
<dbReference type="InterPro" id="IPR030456">
    <property type="entry name" value="TF_fork_head_CS_2"/>
</dbReference>
<keyword evidence="2 5" id="KW-0238">DNA-binding</keyword>
<dbReference type="PANTHER" id="PTHR46078:SF2">
    <property type="entry name" value="FORK-HEAD DOMAIN-CONTAINING PROTEIN"/>
    <property type="match status" value="1"/>
</dbReference>
<sequence>MKTASALVPGSLLSLALLTQRFIRPSCRTTIATWEILNALPFEPSSLVPRHTLVTLDDYSTSPCPILDGILSVTSALTPPTSQIHLQTHNQESLRVRQYQSSPDAVSPIQTTIVTRLPMGTHISDSLPAIAKNYEDRHLLSSTTQSPSWSNLDGDEVSSGPSYYTSPVMRKDLSSVIQGRYSWYANSQRPFDGQKDAEQCASSTSSRWHPSTPPVSIAEFENCPYNYTDYETMSTNYTSSPVVVSPRGWSAASDQSDWNSPIEQSRHQALSNDGRPHHSPLPCDLPEISDVNIALNYPRYYHEFESEPPNFIRKPHPAPMLSDTPPYSSIPGADVDPSNVFSSMRDQPCAKEGSEFIISGHVPSAAANSRAMDASKNGEPYARLIYRAFMSVPSHAMTLQEIYEWFRVNTDKANSPGRDGWKNSIRHNLSMNHMGTNSGQAPYQFSQHHQHQQLPLASEQVVMYEHAYSNQPPPHGEAGLASPSGPEGAPVGLDFGLSGPNTVAPVGSLQQPDAYDFSQYSLSDVGCVYPTGRFSEGGNMLYVWGQDSYQTPSGNGSSATP</sequence>
<evidence type="ECO:0000256" key="6">
    <source>
        <dbReference type="SAM" id="MobiDB-lite"/>
    </source>
</evidence>
<dbReference type="GO" id="GO:0000981">
    <property type="term" value="F:DNA-binding transcription factor activity, RNA polymerase II-specific"/>
    <property type="evidence" value="ECO:0007669"/>
    <property type="project" value="TreeGrafter"/>
</dbReference>
<evidence type="ECO:0000256" key="1">
    <source>
        <dbReference type="ARBA" id="ARBA00023015"/>
    </source>
</evidence>
<feature type="chain" id="PRO_5002566702" description="Fork-head domain-containing protein" evidence="7">
    <location>
        <begin position="19"/>
        <end position="561"/>
    </location>
</feature>
<feature type="signal peptide" evidence="7">
    <location>
        <begin position="1"/>
        <end position="18"/>
    </location>
</feature>
<dbReference type="InterPro" id="IPR045912">
    <property type="entry name" value="FOXJ2/3-like"/>
</dbReference>